<name>A0ABN6FHY8_SINCY</name>
<accession>A0ABN6FHY8</accession>
<sequence length="267" mass="29199">MSYSNKQFGQTVMHDFQRRRDLLEKGGITASAGTTLETRGLGHPMFEELRIGERRSARIATVFLDLTNFTGRTFWDDAVEVTDLAHAILTGFVEVVSVFGGHPLGLRGDGLFAGFGPGKPDVVCSLALGACAFALDGVQNELNPRLAERGLEPVQARAGVDFGEVTFVRSGSQSRSEVNAIGFSANFAAKCEKAANSWEVVAGEGLVTQLGTNGRFSEHPDSPKHYQRDYQRRAYKYFDYRWRQVLPILPSVIQQLNGRPASAITVG</sequence>
<dbReference type="RefSeq" id="WP_229232889.1">
    <property type="nucleotide sequence ID" value="NZ_AP024525.1"/>
</dbReference>
<gene>
    <name evidence="2" type="ORF">SCMU_21060</name>
</gene>
<dbReference type="InterPro" id="IPR029787">
    <property type="entry name" value="Nucleotide_cyclase"/>
</dbReference>
<dbReference type="EMBL" id="AP024525">
    <property type="protein sequence ID" value="BCT76264.1"/>
    <property type="molecule type" value="Genomic_DNA"/>
</dbReference>
<dbReference type="PROSITE" id="PS50125">
    <property type="entry name" value="GUANYLATE_CYCLASE_2"/>
    <property type="match status" value="1"/>
</dbReference>
<reference evidence="2 3" key="1">
    <citation type="journal article" date="2021" name="J. Biosci. Bioeng.">
        <title>Identification and characterization of a chc gene cluster responsible for the aromatization pathway of cyclohexanecarboxylate degradation in Sinomonas cyclohexanicum ATCC 51369.</title>
        <authorList>
            <person name="Yamamoto T."/>
            <person name="Hasegawa Y."/>
            <person name="Lau P.C.K."/>
            <person name="Iwaki H."/>
        </authorList>
    </citation>
    <scope>NUCLEOTIDE SEQUENCE [LARGE SCALE GENOMIC DNA]</scope>
    <source>
        <strain evidence="2 3">ATCC 51369</strain>
    </source>
</reference>
<proteinExistence type="predicted"/>
<evidence type="ECO:0000313" key="3">
    <source>
        <dbReference type="Proteomes" id="UP001319861"/>
    </source>
</evidence>
<organism evidence="2 3">
    <name type="scientific">Sinomonas cyclohexanicum</name>
    <name type="common">Corynebacterium cyclohexanicum</name>
    <dbReference type="NCBI Taxonomy" id="322009"/>
    <lineage>
        <taxon>Bacteria</taxon>
        <taxon>Bacillati</taxon>
        <taxon>Actinomycetota</taxon>
        <taxon>Actinomycetes</taxon>
        <taxon>Micrococcales</taxon>
        <taxon>Micrococcaceae</taxon>
        <taxon>Sinomonas</taxon>
    </lineage>
</organism>
<dbReference type="Gene3D" id="3.30.70.1230">
    <property type="entry name" value="Nucleotide cyclase"/>
    <property type="match status" value="1"/>
</dbReference>
<feature type="domain" description="Guanylate cyclase" evidence="1">
    <location>
        <begin position="60"/>
        <end position="192"/>
    </location>
</feature>
<keyword evidence="3" id="KW-1185">Reference proteome</keyword>
<dbReference type="Proteomes" id="UP001319861">
    <property type="component" value="Chromosome"/>
</dbReference>
<evidence type="ECO:0000259" key="1">
    <source>
        <dbReference type="PROSITE" id="PS50125"/>
    </source>
</evidence>
<protein>
    <recommendedName>
        <fullName evidence="1">Guanylate cyclase domain-containing protein</fullName>
    </recommendedName>
</protein>
<dbReference type="InterPro" id="IPR001054">
    <property type="entry name" value="A/G_cyclase"/>
</dbReference>
<dbReference type="SUPFAM" id="SSF55073">
    <property type="entry name" value="Nucleotide cyclase"/>
    <property type="match status" value="1"/>
</dbReference>
<evidence type="ECO:0000313" key="2">
    <source>
        <dbReference type="EMBL" id="BCT76264.1"/>
    </source>
</evidence>